<name>A0A8K1P952_CORCP</name>
<dbReference type="GO" id="GO:0005549">
    <property type="term" value="F:odorant binding"/>
    <property type="evidence" value="ECO:0007669"/>
    <property type="project" value="InterPro"/>
</dbReference>
<dbReference type="CDD" id="cd23992">
    <property type="entry name" value="PBP_GOBP"/>
    <property type="match status" value="1"/>
</dbReference>
<dbReference type="SUPFAM" id="SSF47565">
    <property type="entry name" value="Insect pheromone/odorant-binding proteins"/>
    <property type="match status" value="1"/>
</dbReference>
<dbReference type="InterPro" id="IPR036728">
    <property type="entry name" value="PBP_GOBP_sf"/>
</dbReference>
<evidence type="ECO:0000256" key="1">
    <source>
        <dbReference type="SAM" id="SignalP"/>
    </source>
</evidence>
<dbReference type="SMR" id="A0A8K1P952"/>
<dbReference type="Gene3D" id="1.10.238.20">
    <property type="entry name" value="Pheromone/general odorant binding protein domain"/>
    <property type="match status" value="1"/>
</dbReference>
<protein>
    <submittedName>
        <fullName evidence="2">Putative odorant binding protein 20</fullName>
    </submittedName>
</protein>
<sequence>MRCILTIVGVCLAFSFIDGVSSKEPVYQFVDGFMKQSEKCNEEFNLSMSDLKKLKAGTLDNINPCFFACILKNFGMIDDMGMYQQNENNEEFKKTFESDADMKKFNNDIKECESVNKENVSDGNKGCERSVKLLDCVENMFPTLKSPMK</sequence>
<reference evidence="2" key="1">
    <citation type="submission" date="2020-08" db="EMBL/GenBank/DDBJ databases">
        <authorList>
            <person name="Huang Z."/>
            <person name="Zhang Q."/>
        </authorList>
    </citation>
    <scope>NUCLEOTIDE SEQUENCE</scope>
    <source>
        <strain evidence="2">Cluster-2393.74</strain>
    </source>
</reference>
<feature type="chain" id="PRO_5035425418" evidence="1">
    <location>
        <begin position="23"/>
        <end position="149"/>
    </location>
</feature>
<feature type="signal peptide" evidence="1">
    <location>
        <begin position="1"/>
        <end position="22"/>
    </location>
</feature>
<dbReference type="SMART" id="SM00708">
    <property type="entry name" value="PhBP"/>
    <property type="match status" value="1"/>
</dbReference>
<accession>A0A8K1P952</accession>
<dbReference type="AlphaFoldDB" id="A0A8K1P952"/>
<dbReference type="InterPro" id="IPR006170">
    <property type="entry name" value="PBP/GOBP"/>
</dbReference>
<dbReference type="EMBL" id="MT905107">
    <property type="protein sequence ID" value="UDM59720.1"/>
    <property type="molecule type" value="mRNA"/>
</dbReference>
<evidence type="ECO:0000313" key="2">
    <source>
        <dbReference type="EMBL" id="UDM59720.1"/>
    </source>
</evidence>
<keyword evidence="1" id="KW-0732">Signal</keyword>
<dbReference type="Pfam" id="PF01395">
    <property type="entry name" value="PBP_GOBP"/>
    <property type="match status" value="1"/>
</dbReference>
<organism evidence="2">
    <name type="scientific">Corcyra cephalonica</name>
    <name type="common">Rice moth</name>
    <dbReference type="NCBI Taxonomy" id="139036"/>
    <lineage>
        <taxon>Eukaryota</taxon>
        <taxon>Metazoa</taxon>
        <taxon>Ecdysozoa</taxon>
        <taxon>Arthropoda</taxon>
        <taxon>Hexapoda</taxon>
        <taxon>Insecta</taxon>
        <taxon>Pterygota</taxon>
        <taxon>Neoptera</taxon>
        <taxon>Endopterygota</taxon>
        <taxon>Lepidoptera</taxon>
        <taxon>Glossata</taxon>
        <taxon>Ditrysia</taxon>
        <taxon>Pyraloidea</taxon>
        <taxon>Pyralidae</taxon>
        <taxon>Galleriinae</taxon>
        <taxon>Corcyra</taxon>
    </lineage>
</organism>
<proteinExistence type="evidence at transcript level"/>